<dbReference type="Proteomes" id="UP001292094">
    <property type="component" value="Unassembled WGS sequence"/>
</dbReference>
<organism evidence="1 2">
    <name type="scientific">Petrolisthes manimaculis</name>
    <dbReference type="NCBI Taxonomy" id="1843537"/>
    <lineage>
        <taxon>Eukaryota</taxon>
        <taxon>Metazoa</taxon>
        <taxon>Ecdysozoa</taxon>
        <taxon>Arthropoda</taxon>
        <taxon>Crustacea</taxon>
        <taxon>Multicrustacea</taxon>
        <taxon>Malacostraca</taxon>
        <taxon>Eumalacostraca</taxon>
        <taxon>Eucarida</taxon>
        <taxon>Decapoda</taxon>
        <taxon>Pleocyemata</taxon>
        <taxon>Anomura</taxon>
        <taxon>Galatheoidea</taxon>
        <taxon>Porcellanidae</taxon>
        <taxon>Petrolisthes</taxon>
    </lineage>
</organism>
<evidence type="ECO:0000313" key="1">
    <source>
        <dbReference type="EMBL" id="KAK4322964.1"/>
    </source>
</evidence>
<accession>A0AAE1QAK7</accession>
<dbReference type="AlphaFoldDB" id="A0AAE1QAK7"/>
<evidence type="ECO:0000313" key="2">
    <source>
        <dbReference type="Proteomes" id="UP001292094"/>
    </source>
</evidence>
<name>A0AAE1QAK7_9EUCA</name>
<protein>
    <submittedName>
        <fullName evidence="1">Uncharacterized protein</fullName>
    </submittedName>
</protein>
<dbReference type="EMBL" id="JAWZYT010000484">
    <property type="protein sequence ID" value="KAK4322964.1"/>
    <property type="molecule type" value="Genomic_DNA"/>
</dbReference>
<gene>
    <name evidence="1" type="ORF">Pmani_006315</name>
</gene>
<sequence length="129" mass="14412">MLSFKQHVEQLKKKLSSRNSLLSKLASSQWGADLATLKQSVLALCYSTAEYCDPIWSRSCPTRKVDSELNKACRTITGNLKPTPLLALYKLASICPPSIRRDGIAKAEREKQQLDNRNSLHCHQGVPTD</sequence>
<reference evidence="1" key="1">
    <citation type="submission" date="2023-11" db="EMBL/GenBank/DDBJ databases">
        <title>Genome assemblies of two species of porcelain crab, Petrolisthes cinctipes and Petrolisthes manimaculis (Anomura: Porcellanidae).</title>
        <authorList>
            <person name="Angst P."/>
        </authorList>
    </citation>
    <scope>NUCLEOTIDE SEQUENCE</scope>
    <source>
        <strain evidence="1">PB745_02</strain>
        <tissue evidence="1">Gill</tissue>
    </source>
</reference>
<proteinExistence type="predicted"/>
<comment type="caution">
    <text evidence="1">The sequence shown here is derived from an EMBL/GenBank/DDBJ whole genome shotgun (WGS) entry which is preliminary data.</text>
</comment>
<keyword evidence="2" id="KW-1185">Reference proteome</keyword>